<name>A0A9P6EF75_9AGAR</name>
<dbReference type="Pfam" id="PF10294">
    <property type="entry name" value="Methyltransf_16"/>
    <property type="match status" value="1"/>
</dbReference>
<dbReference type="SUPFAM" id="SSF53335">
    <property type="entry name" value="S-adenosyl-L-methionine-dependent methyltransferases"/>
    <property type="match status" value="1"/>
</dbReference>
<dbReference type="Gene3D" id="3.40.50.150">
    <property type="entry name" value="Vaccinia Virus protein VP39"/>
    <property type="match status" value="1"/>
</dbReference>
<gene>
    <name evidence="1" type="ORF">CPB83DRAFT_855318</name>
</gene>
<dbReference type="GO" id="GO:0008757">
    <property type="term" value="F:S-adenosylmethionine-dependent methyltransferase activity"/>
    <property type="evidence" value="ECO:0007669"/>
    <property type="project" value="UniProtKB-ARBA"/>
</dbReference>
<dbReference type="InterPro" id="IPR019410">
    <property type="entry name" value="Methyltransf_16"/>
</dbReference>
<dbReference type="Proteomes" id="UP000807306">
    <property type="component" value="Unassembled WGS sequence"/>
</dbReference>
<dbReference type="EMBL" id="MU157857">
    <property type="protein sequence ID" value="KAF9527860.1"/>
    <property type="molecule type" value="Genomic_DNA"/>
</dbReference>
<organism evidence="1 2">
    <name type="scientific">Crepidotus variabilis</name>
    <dbReference type="NCBI Taxonomy" id="179855"/>
    <lineage>
        <taxon>Eukaryota</taxon>
        <taxon>Fungi</taxon>
        <taxon>Dikarya</taxon>
        <taxon>Basidiomycota</taxon>
        <taxon>Agaricomycotina</taxon>
        <taxon>Agaricomycetes</taxon>
        <taxon>Agaricomycetidae</taxon>
        <taxon>Agaricales</taxon>
        <taxon>Agaricineae</taxon>
        <taxon>Crepidotaceae</taxon>
        <taxon>Crepidotus</taxon>
    </lineage>
</organism>
<protein>
    <submittedName>
        <fullName evidence="1">Uncharacterized protein</fullName>
    </submittedName>
</protein>
<dbReference type="OrthoDB" id="433955at2759"/>
<dbReference type="InterPro" id="IPR029063">
    <property type="entry name" value="SAM-dependent_MTases_sf"/>
</dbReference>
<evidence type="ECO:0000313" key="1">
    <source>
        <dbReference type="EMBL" id="KAF9527860.1"/>
    </source>
</evidence>
<sequence length="305" mass="33790">MPQETLLNSAAALLAVCAGTAAAGIITRTFIFETEAKDDNPALPLFSFSIYLTDVPLDNHDYGSVGAQTWGGACILAEMIVEAPTAFGIPEIITSMPLRCLELGAGTGLVSLTVGKIIQSKLATVTPKLLGELGRLEVVATDYYPSVLANLDTNIKANFSSSTSNAICIESQALDWSQFSSPEYLSQAISLQLPFDVVYGADIIYEDQHAEWIKLCLWKLLKKPTHMQREPTFHLIIPLRQTHQAESNTIERVFCREKSEPDIRRPKHDGGELIIKHRETILCDAETGNDNERVEYLYYRIGWDI</sequence>
<reference evidence="1" key="1">
    <citation type="submission" date="2020-11" db="EMBL/GenBank/DDBJ databases">
        <authorList>
            <consortium name="DOE Joint Genome Institute"/>
            <person name="Ahrendt S."/>
            <person name="Riley R."/>
            <person name="Andreopoulos W."/>
            <person name="Labutti K."/>
            <person name="Pangilinan J."/>
            <person name="Ruiz-Duenas F.J."/>
            <person name="Barrasa J.M."/>
            <person name="Sanchez-Garcia M."/>
            <person name="Camarero S."/>
            <person name="Miyauchi S."/>
            <person name="Serrano A."/>
            <person name="Linde D."/>
            <person name="Babiker R."/>
            <person name="Drula E."/>
            <person name="Ayuso-Fernandez I."/>
            <person name="Pacheco R."/>
            <person name="Padilla G."/>
            <person name="Ferreira P."/>
            <person name="Barriuso J."/>
            <person name="Kellner H."/>
            <person name="Castanera R."/>
            <person name="Alfaro M."/>
            <person name="Ramirez L."/>
            <person name="Pisabarro A.G."/>
            <person name="Kuo A."/>
            <person name="Tritt A."/>
            <person name="Lipzen A."/>
            <person name="He G."/>
            <person name="Yan M."/>
            <person name="Ng V."/>
            <person name="Cullen D."/>
            <person name="Martin F."/>
            <person name="Rosso M.-N."/>
            <person name="Henrissat B."/>
            <person name="Hibbett D."/>
            <person name="Martinez A.T."/>
            <person name="Grigoriev I.V."/>
        </authorList>
    </citation>
    <scope>NUCLEOTIDE SEQUENCE</scope>
    <source>
        <strain evidence="1">CBS 506.95</strain>
    </source>
</reference>
<accession>A0A9P6EF75</accession>
<dbReference type="AlphaFoldDB" id="A0A9P6EF75"/>
<comment type="caution">
    <text evidence="1">The sequence shown here is derived from an EMBL/GenBank/DDBJ whole genome shotgun (WGS) entry which is preliminary data.</text>
</comment>
<evidence type="ECO:0000313" key="2">
    <source>
        <dbReference type="Proteomes" id="UP000807306"/>
    </source>
</evidence>
<dbReference type="PANTHER" id="PTHR14614">
    <property type="entry name" value="HEPATOCELLULAR CARCINOMA-ASSOCIATED ANTIGEN"/>
    <property type="match status" value="1"/>
</dbReference>
<keyword evidence="2" id="KW-1185">Reference proteome</keyword>
<proteinExistence type="predicted"/>